<gene>
    <name evidence="5" type="primary">rpmC</name>
    <name evidence="6" type="ORF">A3G31_03810</name>
</gene>
<accession>A0A1F7SLP4</accession>
<evidence type="ECO:0000256" key="3">
    <source>
        <dbReference type="ARBA" id="ARBA00023274"/>
    </source>
</evidence>
<dbReference type="InterPro" id="IPR050063">
    <property type="entry name" value="Ribosomal_protein_uL29"/>
</dbReference>
<dbReference type="FunFam" id="1.10.287.310:FF:000001">
    <property type="entry name" value="50S ribosomal protein L29"/>
    <property type="match status" value="1"/>
</dbReference>
<proteinExistence type="inferred from homology"/>
<dbReference type="HAMAP" id="MF_00374">
    <property type="entry name" value="Ribosomal_uL29"/>
    <property type="match status" value="1"/>
</dbReference>
<keyword evidence="2 5" id="KW-0689">Ribosomal protein</keyword>
<protein>
    <recommendedName>
        <fullName evidence="4 5">Large ribosomal subunit protein uL29</fullName>
    </recommendedName>
</protein>
<name>A0A1F7SLP4_9BACT</name>
<dbReference type="CDD" id="cd00427">
    <property type="entry name" value="Ribosomal_L29_HIP"/>
    <property type="match status" value="1"/>
</dbReference>
<dbReference type="EMBL" id="MGDI01000009">
    <property type="protein sequence ID" value="OGL54699.1"/>
    <property type="molecule type" value="Genomic_DNA"/>
</dbReference>
<evidence type="ECO:0000256" key="5">
    <source>
        <dbReference type="HAMAP-Rule" id="MF_00374"/>
    </source>
</evidence>
<evidence type="ECO:0000313" key="6">
    <source>
        <dbReference type="EMBL" id="OGL54699.1"/>
    </source>
</evidence>
<evidence type="ECO:0000256" key="4">
    <source>
        <dbReference type="ARBA" id="ARBA00035204"/>
    </source>
</evidence>
<dbReference type="InterPro" id="IPR036049">
    <property type="entry name" value="Ribosomal_uL29_sf"/>
</dbReference>
<dbReference type="GO" id="GO:0003735">
    <property type="term" value="F:structural constituent of ribosome"/>
    <property type="evidence" value="ECO:0007669"/>
    <property type="project" value="InterPro"/>
</dbReference>
<organism evidence="6 7">
    <name type="scientific">Candidatus Schekmanbacteria bacterium RIFCSPLOWO2_12_FULL_38_15</name>
    <dbReference type="NCBI Taxonomy" id="1817883"/>
    <lineage>
        <taxon>Bacteria</taxon>
        <taxon>Candidatus Schekmaniibacteriota</taxon>
    </lineage>
</organism>
<comment type="similarity">
    <text evidence="1 5">Belongs to the universal ribosomal protein uL29 family.</text>
</comment>
<dbReference type="AlphaFoldDB" id="A0A1F7SLP4"/>
<dbReference type="GO" id="GO:0006412">
    <property type="term" value="P:translation"/>
    <property type="evidence" value="ECO:0007669"/>
    <property type="project" value="UniProtKB-UniRule"/>
</dbReference>
<dbReference type="PANTHER" id="PTHR10916">
    <property type="entry name" value="60S RIBOSOMAL PROTEIN L35/50S RIBOSOMAL PROTEIN L29"/>
    <property type="match status" value="1"/>
</dbReference>
<comment type="caution">
    <text evidence="6">The sequence shown here is derived from an EMBL/GenBank/DDBJ whole genome shotgun (WGS) entry which is preliminary data.</text>
</comment>
<dbReference type="Proteomes" id="UP000178082">
    <property type="component" value="Unassembled WGS sequence"/>
</dbReference>
<dbReference type="Gene3D" id="1.10.287.310">
    <property type="match status" value="1"/>
</dbReference>
<dbReference type="Pfam" id="PF00831">
    <property type="entry name" value="Ribosomal_L29"/>
    <property type="match status" value="1"/>
</dbReference>
<dbReference type="GO" id="GO:0022625">
    <property type="term" value="C:cytosolic large ribosomal subunit"/>
    <property type="evidence" value="ECO:0007669"/>
    <property type="project" value="TreeGrafter"/>
</dbReference>
<sequence>MKSSEIRELTLDEMKKKEKDIREEIFNLKFRLSSGQLEDPSKIKLARKDLARVLTIMEEKQKSS</sequence>
<keyword evidence="3 5" id="KW-0687">Ribonucleoprotein</keyword>
<dbReference type="InterPro" id="IPR001854">
    <property type="entry name" value="Ribosomal_uL29"/>
</dbReference>
<evidence type="ECO:0000313" key="7">
    <source>
        <dbReference type="Proteomes" id="UP000178082"/>
    </source>
</evidence>
<evidence type="ECO:0000256" key="2">
    <source>
        <dbReference type="ARBA" id="ARBA00022980"/>
    </source>
</evidence>
<reference evidence="6 7" key="1">
    <citation type="journal article" date="2016" name="Nat. Commun.">
        <title>Thousands of microbial genomes shed light on interconnected biogeochemical processes in an aquifer system.</title>
        <authorList>
            <person name="Anantharaman K."/>
            <person name="Brown C.T."/>
            <person name="Hug L.A."/>
            <person name="Sharon I."/>
            <person name="Castelle C.J."/>
            <person name="Probst A.J."/>
            <person name="Thomas B.C."/>
            <person name="Singh A."/>
            <person name="Wilkins M.J."/>
            <person name="Karaoz U."/>
            <person name="Brodie E.L."/>
            <person name="Williams K.H."/>
            <person name="Hubbard S.S."/>
            <person name="Banfield J.F."/>
        </authorList>
    </citation>
    <scope>NUCLEOTIDE SEQUENCE [LARGE SCALE GENOMIC DNA]</scope>
</reference>
<dbReference type="PANTHER" id="PTHR10916:SF0">
    <property type="entry name" value="LARGE RIBOSOMAL SUBUNIT PROTEIN UL29C"/>
    <property type="match status" value="1"/>
</dbReference>
<dbReference type="SUPFAM" id="SSF46561">
    <property type="entry name" value="Ribosomal protein L29 (L29p)"/>
    <property type="match status" value="1"/>
</dbReference>
<dbReference type="STRING" id="1817883.A3G31_03810"/>
<evidence type="ECO:0000256" key="1">
    <source>
        <dbReference type="ARBA" id="ARBA00009254"/>
    </source>
</evidence>
<dbReference type="NCBIfam" id="TIGR00012">
    <property type="entry name" value="L29"/>
    <property type="match status" value="1"/>
</dbReference>